<dbReference type="OrthoDB" id="46100at2759"/>
<evidence type="ECO:0000256" key="4">
    <source>
        <dbReference type="SAM" id="MobiDB-lite"/>
    </source>
</evidence>
<dbReference type="InterPro" id="IPR006620">
    <property type="entry name" value="Pro_4_hyd_alph"/>
</dbReference>
<dbReference type="SMART" id="SM00702">
    <property type="entry name" value="P4Hc"/>
    <property type="match status" value="1"/>
</dbReference>
<evidence type="ECO:0000313" key="6">
    <source>
        <dbReference type="EMBL" id="CAB9515674.1"/>
    </source>
</evidence>
<dbReference type="Gene3D" id="2.60.120.620">
    <property type="entry name" value="q2cbj1_9rhob like domain"/>
    <property type="match status" value="1"/>
</dbReference>
<comment type="cofactor">
    <cofactor evidence="1">
        <name>L-ascorbate</name>
        <dbReference type="ChEBI" id="CHEBI:38290"/>
    </cofactor>
</comment>
<dbReference type="GO" id="GO:0005506">
    <property type="term" value="F:iron ion binding"/>
    <property type="evidence" value="ECO:0007669"/>
    <property type="project" value="InterPro"/>
</dbReference>
<evidence type="ECO:0000256" key="3">
    <source>
        <dbReference type="ARBA" id="ARBA00023002"/>
    </source>
</evidence>
<reference evidence="6" key="1">
    <citation type="submission" date="2020-06" db="EMBL/GenBank/DDBJ databases">
        <authorList>
            <consortium name="Plant Systems Biology data submission"/>
        </authorList>
    </citation>
    <scope>NUCLEOTIDE SEQUENCE</scope>
    <source>
        <strain evidence="6">D6</strain>
    </source>
</reference>
<evidence type="ECO:0000259" key="5">
    <source>
        <dbReference type="SMART" id="SM00702"/>
    </source>
</evidence>
<dbReference type="EMBL" id="CAICTM010000730">
    <property type="protein sequence ID" value="CAB9515674.1"/>
    <property type="molecule type" value="Genomic_DNA"/>
</dbReference>
<dbReference type="InterPro" id="IPR044862">
    <property type="entry name" value="Pro_4_hyd_alph_FE2OG_OXY"/>
</dbReference>
<evidence type="ECO:0000256" key="2">
    <source>
        <dbReference type="ARBA" id="ARBA00022964"/>
    </source>
</evidence>
<dbReference type="GO" id="GO:0051213">
    <property type="term" value="F:dioxygenase activity"/>
    <property type="evidence" value="ECO:0007669"/>
    <property type="project" value="UniProtKB-KW"/>
</dbReference>
<protein>
    <submittedName>
        <fullName evidence="6">Oxidoreductase, 2OG-Fe(II) oxygenase family</fullName>
    </submittedName>
</protein>
<keyword evidence="3" id="KW-0560">Oxidoreductase</keyword>
<dbReference type="AlphaFoldDB" id="A0A9N8EC43"/>
<organism evidence="6 7">
    <name type="scientific">Seminavis robusta</name>
    <dbReference type="NCBI Taxonomy" id="568900"/>
    <lineage>
        <taxon>Eukaryota</taxon>
        <taxon>Sar</taxon>
        <taxon>Stramenopiles</taxon>
        <taxon>Ochrophyta</taxon>
        <taxon>Bacillariophyta</taxon>
        <taxon>Bacillariophyceae</taxon>
        <taxon>Bacillariophycidae</taxon>
        <taxon>Naviculales</taxon>
        <taxon>Naviculaceae</taxon>
        <taxon>Seminavis</taxon>
    </lineage>
</organism>
<gene>
    <name evidence="6" type="ORF">SEMRO_731_G194210.1</name>
</gene>
<proteinExistence type="predicted"/>
<keyword evidence="2" id="KW-0223">Dioxygenase</keyword>
<comment type="caution">
    <text evidence="6">The sequence shown here is derived from an EMBL/GenBank/DDBJ whole genome shotgun (WGS) entry which is preliminary data.</text>
</comment>
<dbReference type="GO" id="GO:0016705">
    <property type="term" value="F:oxidoreductase activity, acting on paired donors, with incorporation or reduction of molecular oxygen"/>
    <property type="evidence" value="ECO:0007669"/>
    <property type="project" value="InterPro"/>
</dbReference>
<feature type="domain" description="Prolyl 4-hydroxylase alpha subunit" evidence="5">
    <location>
        <begin position="54"/>
        <end position="223"/>
    </location>
</feature>
<dbReference type="Proteomes" id="UP001153069">
    <property type="component" value="Unassembled WGS sequence"/>
</dbReference>
<name>A0A9N8EC43_9STRA</name>
<dbReference type="Pfam" id="PF13640">
    <property type="entry name" value="2OG-FeII_Oxy_3"/>
    <property type="match status" value="1"/>
</dbReference>
<accession>A0A9N8EC43</accession>
<evidence type="ECO:0000256" key="1">
    <source>
        <dbReference type="ARBA" id="ARBA00001961"/>
    </source>
</evidence>
<feature type="region of interest" description="Disordered" evidence="4">
    <location>
        <begin position="32"/>
        <end position="52"/>
    </location>
</feature>
<keyword evidence="7" id="KW-1185">Reference proteome</keyword>
<sequence>MAATKTGDNSPLEMVAMMMRVKQIYISPATGTGTTVSDEGSSATSSKPPHSTTGSAWIIDDVLTDDFLQAVHEFRLSLPLDAKRPTCKRRFFSSAKQCPGIRDGLLEAIQTALNHHSRQSYHVHVLAYMRFLEYDQVGGRLDPHTDGNKVCEDTGLQSTHTMLLYLRDCQAGGETILFEPKTQKVLEAVQPRLGRILLFPHPTLHEGAPTIDVPKLCLRAEVSLHWTTLATTR</sequence>
<evidence type="ECO:0000313" key="7">
    <source>
        <dbReference type="Proteomes" id="UP001153069"/>
    </source>
</evidence>
<dbReference type="GO" id="GO:0031418">
    <property type="term" value="F:L-ascorbic acid binding"/>
    <property type="evidence" value="ECO:0007669"/>
    <property type="project" value="InterPro"/>
</dbReference>